<reference evidence="1" key="1">
    <citation type="submission" date="2013-11" db="EMBL/GenBank/DDBJ databases">
        <title>Genome sequence of the fusiform rust pathogen reveals effectors for host alternation and coevolution with pine.</title>
        <authorList>
            <consortium name="DOE Joint Genome Institute"/>
            <person name="Smith K."/>
            <person name="Pendleton A."/>
            <person name="Kubisiak T."/>
            <person name="Anderson C."/>
            <person name="Salamov A."/>
            <person name="Aerts A."/>
            <person name="Riley R."/>
            <person name="Clum A."/>
            <person name="Lindquist E."/>
            <person name="Ence D."/>
            <person name="Campbell M."/>
            <person name="Kronenberg Z."/>
            <person name="Feau N."/>
            <person name="Dhillon B."/>
            <person name="Hamelin R."/>
            <person name="Burleigh J."/>
            <person name="Smith J."/>
            <person name="Yandell M."/>
            <person name="Nelson C."/>
            <person name="Grigoriev I."/>
            <person name="Davis J."/>
        </authorList>
    </citation>
    <scope>NUCLEOTIDE SEQUENCE</scope>
    <source>
        <strain evidence="1">G11</strain>
    </source>
</reference>
<proteinExistence type="predicted"/>
<dbReference type="EMBL" id="MU167416">
    <property type="protein sequence ID" value="KAG0140846.1"/>
    <property type="molecule type" value="Genomic_DNA"/>
</dbReference>
<accession>A0A9P6N6U5</accession>
<evidence type="ECO:0000313" key="2">
    <source>
        <dbReference type="Proteomes" id="UP000886653"/>
    </source>
</evidence>
<protein>
    <submittedName>
        <fullName evidence="1">Uncharacterized protein</fullName>
    </submittedName>
</protein>
<feature type="non-terminal residue" evidence="1">
    <location>
        <position position="71"/>
    </location>
</feature>
<dbReference type="AlphaFoldDB" id="A0A9P6N6U5"/>
<evidence type="ECO:0000313" key="1">
    <source>
        <dbReference type="EMBL" id="KAG0140846.1"/>
    </source>
</evidence>
<sequence>IQAVHKDIERLESNGFKWTKDMIVGMFYQIGAPVSGPYSMEMVNIALDMKYKMNKGEYNTSDIHEEMHTAL</sequence>
<organism evidence="1 2">
    <name type="scientific">Cronartium quercuum f. sp. fusiforme G11</name>
    <dbReference type="NCBI Taxonomy" id="708437"/>
    <lineage>
        <taxon>Eukaryota</taxon>
        <taxon>Fungi</taxon>
        <taxon>Dikarya</taxon>
        <taxon>Basidiomycota</taxon>
        <taxon>Pucciniomycotina</taxon>
        <taxon>Pucciniomycetes</taxon>
        <taxon>Pucciniales</taxon>
        <taxon>Coleosporiaceae</taxon>
        <taxon>Cronartium</taxon>
    </lineage>
</organism>
<keyword evidence="2" id="KW-1185">Reference proteome</keyword>
<gene>
    <name evidence="1" type="ORF">CROQUDRAFT_25555</name>
</gene>
<dbReference type="Proteomes" id="UP000886653">
    <property type="component" value="Unassembled WGS sequence"/>
</dbReference>
<feature type="non-terminal residue" evidence="1">
    <location>
        <position position="1"/>
    </location>
</feature>
<name>A0A9P6N6U5_9BASI</name>
<comment type="caution">
    <text evidence="1">The sequence shown here is derived from an EMBL/GenBank/DDBJ whole genome shotgun (WGS) entry which is preliminary data.</text>
</comment>